<dbReference type="InterPro" id="IPR036025">
    <property type="entry name" value="RtcB-like_sf"/>
</dbReference>
<dbReference type="AlphaFoldDB" id="A0A3A4R4B2"/>
<dbReference type="SUPFAM" id="SSF103365">
    <property type="entry name" value="Hypothetical protein PH1602"/>
    <property type="match status" value="1"/>
</dbReference>
<evidence type="ECO:0000256" key="10">
    <source>
        <dbReference type="PIRSR" id="PIRSR601233-1"/>
    </source>
</evidence>
<feature type="binding site" evidence="11">
    <location>
        <begin position="378"/>
        <end position="381"/>
    </location>
    <ligand>
        <name>GMP</name>
        <dbReference type="ChEBI" id="CHEBI:58115"/>
    </ligand>
</feature>
<evidence type="ECO:0000256" key="6">
    <source>
        <dbReference type="ARBA" id="ARBA00023134"/>
    </source>
</evidence>
<protein>
    <recommendedName>
        <fullName evidence="13">tRNA-splicing ligase RtcB</fullName>
        <ecNumber evidence="13">6.5.1.-</ecNumber>
    </recommendedName>
</protein>
<accession>A0A3A4R4B2</accession>
<keyword evidence="5" id="KW-0692">RNA repair</keyword>
<feature type="binding site" evidence="11">
    <location>
        <begin position="329"/>
        <end position="330"/>
    </location>
    <ligand>
        <name>GMP</name>
        <dbReference type="ChEBI" id="CHEBI:58115"/>
    </ligand>
</feature>
<dbReference type="GO" id="GO:0005525">
    <property type="term" value="F:GTP binding"/>
    <property type="evidence" value="ECO:0007669"/>
    <property type="project" value="UniProtKB-KW"/>
</dbReference>
<comment type="caution">
    <text evidence="14">The sequence shown here is derived from an EMBL/GenBank/DDBJ whole genome shotgun (WGS) entry which is preliminary data.</text>
</comment>
<evidence type="ECO:0000256" key="8">
    <source>
        <dbReference type="ARBA" id="ARBA00047746"/>
    </source>
</evidence>
<comment type="catalytic activity">
    <reaction evidence="9">
        <text>a 3'-end 2',3'-cyclophospho-ribonucleotide-RNA + a 5'-end dephospho-ribonucleoside-RNA + GTP + H2O = a ribonucleotidyl-ribonucleotide-RNA + GMP + diphosphate + H(+)</text>
        <dbReference type="Rhea" id="RHEA:68080"/>
        <dbReference type="Rhea" id="RHEA-COMP:10464"/>
        <dbReference type="Rhea" id="RHEA-COMP:13936"/>
        <dbReference type="Rhea" id="RHEA-COMP:17355"/>
        <dbReference type="ChEBI" id="CHEBI:15377"/>
        <dbReference type="ChEBI" id="CHEBI:15378"/>
        <dbReference type="ChEBI" id="CHEBI:33019"/>
        <dbReference type="ChEBI" id="CHEBI:37565"/>
        <dbReference type="ChEBI" id="CHEBI:58115"/>
        <dbReference type="ChEBI" id="CHEBI:83064"/>
        <dbReference type="ChEBI" id="CHEBI:138284"/>
        <dbReference type="ChEBI" id="CHEBI:173118"/>
        <dbReference type="EC" id="6.5.1.8"/>
    </reaction>
</comment>
<gene>
    <name evidence="13" type="primary">rtcB</name>
    <name evidence="14" type="ORF">C4541_03070</name>
</gene>
<evidence type="ECO:0000256" key="9">
    <source>
        <dbReference type="ARBA" id="ARBA00049514"/>
    </source>
</evidence>
<keyword evidence="3 12" id="KW-0479">Metal-binding</keyword>
<sequence length="481" mass="52512">MQTIPVRKINDFCWEIPKERGMNVPGRIFASDHLIDHILNEDSLVQVRNVATLPGIVRYSLAMPDIHSGYGFPIGGVGATDIEKGGVISPGGIGYDINCGVRVMRTDLDKKDALARIETLVSGIYSTVPVGVGSEGAIHLTQNKLKEILKKGSRWAVEHGYGCEADLDATESNGCLPQADPDALSKRAIERGLNQSGTLGSGNHFVEIQVVEAIYDEKVANAFGLYADQVVVMLHTGSRGLGYQVCEDFINAMRNVPKKYGYDLPDRQLVCAPFNSPEGQKYFGAVCAAANYAWSNRQYLMALVRRVFETVYMKSWQQIGMNLIYDVAHNIAKIEKHTVDGVEKTLCVHRKGATRAFPAGHPEVPKKYRNVGQPVLVPGDMGTNSYIMVGTDKCMSESFGSMCHGAGRMLSRSEAKRRYTPDEVFKELHSKGIAIMAKGRSTVVEEASGAYKNIDEVIDAVVGAGLARKVARMRPIGVVKG</sequence>
<organism evidence="14 15">
    <name type="scientific">Candidatus Auribacter fodinae</name>
    <dbReference type="NCBI Taxonomy" id="2093366"/>
    <lineage>
        <taxon>Bacteria</taxon>
        <taxon>Pseudomonadati</taxon>
        <taxon>Candidatus Auribacterota</taxon>
        <taxon>Candidatus Auribacteria</taxon>
        <taxon>Candidatus Auribacterales</taxon>
        <taxon>Candidatus Auribacteraceae</taxon>
        <taxon>Candidatus Auribacter</taxon>
    </lineage>
</organism>
<dbReference type="GO" id="GO:0006396">
    <property type="term" value="P:RNA processing"/>
    <property type="evidence" value="ECO:0007669"/>
    <property type="project" value="InterPro"/>
</dbReference>
<dbReference type="EC" id="6.5.1.-" evidence="13"/>
<feature type="binding site" evidence="12">
    <location>
        <position position="96"/>
    </location>
    <ligand>
        <name>Mn(2+)</name>
        <dbReference type="ChEBI" id="CHEBI:29035"/>
        <label>1</label>
    </ligand>
</feature>
<evidence type="ECO:0000313" key="14">
    <source>
        <dbReference type="EMBL" id="RJP60940.1"/>
    </source>
</evidence>
<name>A0A3A4R4B2_9BACT</name>
<comment type="cofactor">
    <cofactor evidence="12 13">
        <name>Mn(2+)</name>
        <dbReference type="ChEBI" id="CHEBI:29035"/>
    </cofactor>
    <text evidence="12 13">Binds 2 manganese ions per subunit.</text>
</comment>
<dbReference type="Gene3D" id="3.90.1860.10">
    <property type="entry name" value="tRNA-splicing ligase RtcB"/>
    <property type="match status" value="1"/>
</dbReference>
<feature type="binding site" evidence="11">
    <location>
        <position position="480"/>
    </location>
    <ligand>
        <name>GMP</name>
        <dbReference type="ChEBI" id="CHEBI:58115"/>
    </ligand>
</feature>
<reference evidence="14 15" key="1">
    <citation type="journal article" date="2017" name="ISME J.">
        <title>Energy and carbon metabolisms in a deep terrestrial subsurface fluid microbial community.</title>
        <authorList>
            <person name="Momper L."/>
            <person name="Jungbluth S.P."/>
            <person name="Lee M.D."/>
            <person name="Amend J.P."/>
        </authorList>
    </citation>
    <scope>NUCLEOTIDE SEQUENCE [LARGE SCALE GENOMIC DNA]</scope>
    <source>
        <strain evidence="14">SURF_26</strain>
    </source>
</reference>
<dbReference type="FunFam" id="3.90.1860.10:FF:000001">
    <property type="entry name" value="tRNA-splicing ligase RtcB homolog"/>
    <property type="match status" value="1"/>
</dbReference>
<comment type="catalytic activity">
    <reaction evidence="8">
        <text>a 3'-end 3'-phospho-ribonucleotide-RNA + a 5'-end dephospho-ribonucleoside-RNA + GTP = a ribonucleotidyl-ribonucleotide-RNA + GMP + diphosphate</text>
        <dbReference type="Rhea" id="RHEA:68076"/>
        <dbReference type="Rhea" id="RHEA-COMP:10463"/>
        <dbReference type="Rhea" id="RHEA-COMP:13936"/>
        <dbReference type="Rhea" id="RHEA-COMP:17355"/>
        <dbReference type="ChEBI" id="CHEBI:33019"/>
        <dbReference type="ChEBI" id="CHEBI:37565"/>
        <dbReference type="ChEBI" id="CHEBI:58115"/>
        <dbReference type="ChEBI" id="CHEBI:83062"/>
        <dbReference type="ChEBI" id="CHEBI:138284"/>
        <dbReference type="ChEBI" id="CHEBI:173118"/>
        <dbReference type="EC" id="6.5.1.8"/>
    </reaction>
</comment>
<feature type="binding site" evidence="12">
    <location>
        <position position="329"/>
    </location>
    <ligand>
        <name>Mn(2+)</name>
        <dbReference type="ChEBI" id="CHEBI:29035"/>
        <label>2</label>
    </ligand>
</feature>
<dbReference type="GO" id="GO:0170057">
    <property type="term" value="F:RNA ligase (GTP) activity"/>
    <property type="evidence" value="ECO:0007669"/>
    <property type="project" value="UniProtKB-EC"/>
</dbReference>
<evidence type="ECO:0000256" key="7">
    <source>
        <dbReference type="ARBA" id="ARBA00023211"/>
    </source>
</evidence>
<evidence type="ECO:0000256" key="1">
    <source>
        <dbReference type="ARBA" id="ARBA00008071"/>
    </source>
</evidence>
<dbReference type="EMBL" id="QZJZ01000019">
    <property type="protein sequence ID" value="RJP60940.1"/>
    <property type="molecule type" value="Genomic_DNA"/>
</dbReference>
<comment type="similarity">
    <text evidence="1 13">Belongs to the RtcB family.</text>
</comment>
<feature type="binding site" evidence="12">
    <location>
        <position position="235"/>
    </location>
    <ligand>
        <name>Mn(2+)</name>
        <dbReference type="ChEBI" id="CHEBI:29035"/>
        <label>2</label>
    </ligand>
</feature>
<dbReference type="InterPro" id="IPR001233">
    <property type="entry name" value="RtcB"/>
</dbReference>
<evidence type="ECO:0000256" key="11">
    <source>
        <dbReference type="PIRSR" id="PIRSR601233-2"/>
    </source>
</evidence>
<dbReference type="GO" id="GO:0046872">
    <property type="term" value="F:metal ion binding"/>
    <property type="evidence" value="ECO:0007669"/>
    <property type="project" value="UniProtKB-UniRule"/>
</dbReference>
<dbReference type="PANTHER" id="PTHR11118:SF1">
    <property type="entry name" value="RNA-SPLICING LIGASE RTCB HOMOLOG"/>
    <property type="match status" value="1"/>
</dbReference>
<evidence type="ECO:0000256" key="13">
    <source>
        <dbReference type="RuleBase" id="RU371113"/>
    </source>
</evidence>
<feature type="binding site" evidence="12">
    <location>
        <position position="204"/>
    </location>
    <ligand>
        <name>Mn(2+)</name>
        <dbReference type="ChEBI" id="CHEBI:29035"/>
        <label>1</label>
    </ligand>
</feature>
<evidence type="ECO:0000256" key="3">
    <source>
        <dbReference type="ARBA" id="ARBA00022723"/>
    </source>
</evidence>
<feature type="active site" description="GMP-histidine intermediate" evidence="10">
    <location>
        <position position="404"/>
    </location>
</feature>
<dbReference type="Proteomes" id="UP000266426">
    <property type="component" value="Unassembled WGS sequence"/>
</dbReference>
<evidence type="ECO:0000256" key="12">
    <source>
        <dbReference type="PIRSR" id="PIRSR601233-3"/>
    </source>
</evidence>
<feature type="binding site" evidence="11">
    <location>
        <begin position="404"/>
        <end position="407"/>
    </location>
    <ligand>
        <name>GMP</name>
        <dbReference type="ChEBI" id="CHEBI:58115"/>
    </ligand>
</feature>
<keyword evidence="4 11" id="KW-0547">Nucleotide-binding</keyword>
<dbReference type="Pfam" id="PF01139">
    <property type="entry name" value="RtcB"/>
    <property type="match status" value="1"/>
</dbReference>
<keyword evidence="7 12" id="KW-0464">Manganese</keyword>
<keyword evidence="6 11" id="KW-0342">GTP-binding</keyword>
<evidence type="ECO:0000313" key="15">
    <source>
        <dbReference type="Proteomes" id="UP000266426"/>
    </source>
</evidence>
<proteinExistence type="inferred from homology"/>
<dbReference type="PROSITE" id="PS01288">
    <property type="entry name" value="UPF0027"/>
    <property type="match status" value="1"/>
</dbReference>
<comment type="subunit">
    <text evidence="13">Monomer.</text>
</comment>
<evidence type="ECO:0000256" key="2">
    <source>
        <dbReference type="ARBA" id="ARBA00022598"/>
    </source>
</evidence>
<evidence type="ECO:0000256" key="4">
    <source>
        <dbReference type="ARBA" id="ARBA00022741"/>
    </source>
</evidence>
<dbReference type="GO" id="GO:0042245">
    <property type="term" value="P:RNA repair"/>
    <property type="evidence" value="ECO:0007669"/>
    <property type="project" value="UniProtKB-KW"/>
</dbReference>
<keyword evidence="2 13" id="KW-0436">Ligase</keyword>
<dbReference type="PANTHER" id="PTHR11118">
    <property type="entry name" value="RNA-SPLICING LIGASE RTCB HOMOLOG"/>
    <property type="match status" value="1"/>
</dbReference>
<feature type="binding site" evidence="11">
    <location>
        <begin position="203"/>
        <end position="207"/>
    </location>
    <ligand>
        <name>GMP</name>
        <dbReference type="ChEBI" id="CHEBI:58115"/>
    </ligand>
</feature>
<feature type="binding site" evidence="11">
    <location>
        <position position="385"/>
    </location>
    <ligand>
        <name>GMP</name>
        <dbReference type="ChEBI" id="CHEBI:58115"/>
    </ligand>
</feature>
<dbReference type="GO" id="GO:0003972">
    <property type="term" value="F:RNA ligase (ATP) activity"/>
    <property type="evidence" value="ECO:0007669"/>
    <property type="project" value="TreeGrafter"/>
</dbReference>
<evidence type="ECO:0000256" key="5">
    <source>
        <dbReference type="ARBA" id="ARBA00022800"/>
    </source>
</evidence>